<evidence type="ECO:0000259" key="7">
    <source>
        <dbReference type="SMART" id="SM00388"/>
    </source>
</evidence>
<dbReference type="AlphaFoldDB" id="A0A7C0U4K8"/>
<evidence type="ECO:0000256" key="5">
    <source>
        <dbReference type="ARBA" id="ARBA00023012"/>
    </source>
</evidence>
<evidence type="ECO:0000256" key="6">
    <source>
        <dbReference type="SAM" id="Coils"/>
    </source>
</evidence>
<sequence length="78" mass="9158">MAKSLNQINNKNLQPLMHKLRAPLNSIIGFTELLKKEIYGPLNEKQKEFLEIIHRNAQELLNLLEKIIKEGDEYENRS</sequence>
<feature type="domain" description="Signal transduction histidine kinase dimerisation/phosphoacceptor" evidence="7">
    <location>
        <begin position="8"/>
        <end position="71"/>
    </location>
</feature>
<protein>
    <recommendedName>
        <fullName evidence="2">histidine kinase</fullName>
        <ecNumber evidence="2">2.7.13.3</ecNumber>
    </recommendedName>
</protein>
<keyword evidence="4" id="KW-0418">Kinase</keyword>
<accession>A0A7C0U4K8</accession>
<evidence type="ECO:0000256" key="2">
    <source>
        <dbReference type="ARBA" id="ARBA00012438"/>
    </source>
</evidence>
<evidence type="ECO:0000256" key="4">
    <source>
        <dbReference type="ARBA" id="ARBA00022777"/>
    </source>
</evidence>
<dbReference type="Gene3D" id="1.10.287.130">
    <property type="match status" value="1"/>
</dbReference>
<dbReference type="PANTHER" id="PTHR43711:SF31">
    <property type="entry name" value="HISTIDINE KINASE"/>
    <property type="match status" value="1"/>
</dbReference>
<dbReference type="InterPro" id="IPR050736">
    <property type="entry name" value="Sensor_HK_Regulatory"/>
</dbReference>
<evidence type="ECO:0000256" key="3">
    <source>
        <dbReference type="ARBA" id="ARBA00022679"/>
    </source>
</evidence>
<dbReference type="EMBL" id="DRBS01000378">
    <property type="protein sequence ID" value="HDD45225.1"/>
    <property type="molecule type" value="Genomic_DNA"/>
</dbReference>
<reference evidence="8" key="1">
    <citation type="journal article" date="2020" name="mSystems">
        <title>Genome- and Community-Level Interaction Insights into Carbon Utilization and Element Cycling Functions of Hydrothermarchaeota in Hydrothermal Sediment.</title>
        <authorList>
            <person name="Zhou Z."/>
            <person name="Liu Y."/>
            <person name="Xu W."/>
            <person name="Pan J."/>
            <person name="Luo Z.H."/>
            <person name="Li M."/>
        </authorList>
    </citation>
    <scope>NUCLEOTIDE SEQUENCE [LARGE SCALE GENOMIC DNA]</scope>
    <source>
        <strain evidence="8">HyVt-233</strain>
    </source>
</reference>
<evidence type="ECO:0000313" key="8">
    <source>
        <dbReference type="EMBL" id="HDD45225.1"/>
    </source>
</evidence>
<dbReference type="CDD" id="cd00082">
    <property type="entry name" value="HisKA"/>
    <property type="match status" value="1"/>
</dbReference>
<dbReference type="SMART" id="SM00388">
    <property type="entry name" value="HisKA"/>
    <property type="match status" value="1"/>
</dbReference>
<comment type="catalytic activity">
    <reaction evidence="1">
        <text>ATP + protein L-histidine = ADP + protein N-phospho-L-histidine.</text>
        <dbReference type="EC" id="2.7.13.3"/>
    </reaction>
</comment>
<dbReference type="SUPFAM" id="SSF47384">
    <property type="entry name" value="Homodimeric domain of signal transducing histidine kinase"/>
    <property type="match status" value="1"/>
</dbReference>
<dbReference type="Proteomes" id="UP000886289">
    <property type="component" value="Unassembled WGS sequence"/>
</dbReference>
<name>A0A7C0U4K8_DESA2</name>
<dbReference type="InterPro" id="IPR036097">
    <property type="entry name" value="HisK_dim/P_sf"/>
</dbReference>
<organism evidence="8">
    <name type="scientific">Desulfofervidus auxilii</name>
    <dbReference type="NCBI Taxonomy" id="1621989"/>
    <lineage>
        <taxon>Bacteria</taxon>
        <taxon>Pseudomonadati</taxon>
        <taxon>Thermodesulfobacteriota</taxon>
        <taxon>Candidatus Desulfofervidia</taxon>
        <taxon>Candidatus Desulfofervidales</taxon>
        <taxon>Candidatus Desulfofervidaceae</taxon>
        <taxon>Candidatus Desulfofervidus</taxon>
    </lineage>
</organism>
<keyword evidence="3" id="KW-0808">Transferase</keyword>
<keyword evidence="6" id="KW-0175">Coiled coil</keyword>
<dbReference type="EC" id="2.7.13.3" evidence="2"/>
<proteinExistence type="predicted"/>
<gene>
    <name evidence="8" type="ORF">ENG63_10280</name>
</gene>
<evidence type="ECO:0000256" key="1">
    <source>
        <dbReference type="ARBA" id="ARBA00000085"/>
    </source>
</evidence>
<dbReference type="Pfam" id="PF00512">
    <property type="entry name" value="HisKA"/>
    <property type="match status" value="1"/>
</dbReference>
<dbReference type="InterPro" id="IPR003661">
    <property type="entry name" value="HisK_dim/P_dom"/>
</dbReference>
<dbReference type="PANTHER" id="PTHR43711">
    <property type="entry name" value="TWO-COMPONENT HISTIDINE KINASE"/>
    <property type="match status" value="1"/>
</dbReference>
<feature type="coiled-coil region" evidence="6">
    <location>
        <begin position="50"/>
        <end position="77"/>
    </location>
</feature>
<keyword evidence="5" id="KW-0902">Two-component regulatory system</keyword>
<dbReference type="GO" id="GO:0000155">
    <property type="term" value="F:phosphorelay sensor kinase activity"/>
    <property type="evidence" value="ECO:0007669"/>
    <property type="project" value="InterPro"/>
</dbReference>
<comment type="caution">
    <text evidence="8">The sequence shown here is derived from an EMBL/GenBank/DDBJ whole genome shotgun (WGS) entry which is preliminary data.</text>
</comment>